<name>A0ABY4YYV3_9MICO</name>
<dbReference type="SUPFAM" id="SSF52540">
    <property type="entry name" value="P-loop containing nucleoside triphosphate hydrolases"/>
    <property type="match status" value="1"/>
</dbReference>
<dbReference type="Gene3D" id="1.10.10.10">
    <property type="entry name" value="Winged helix-like DNA-binding domain superfamily/Winged helix DNA-binding domain"/>
    <property type="match status" value="1"/>
</dbReference>
<dbReference type="RefSeq" id="WP_252594927.1">
    <property type="nucleotide sequence ID" value="NZ_CP099489.1"/>
</dbReference>
<dbReference type="SMART" id="SM01043">
    <property type="entry name" value="BTAD"/>
    <property type="match status" value="1"/>
</dbReference>
<feature type="domain" description="OmpR/PhoB-type" evidence="4">
    <location>
        <begin position="20"/>
        <end position="90"/>
    </location>
</feature>
<evidence type="ECO:0000313" key="7">
    <source>
        <dbReference type="Proteomes" id="UP001056455"/>
    </source>
</evidence>
<evidence type="ECO:0000259" key="4">
    <source>
        <dbReference type="SMART" id="SM00862"/>
    </source>
</evidence>
<organism evidence="6 7">
    <name type="scientific">Ornithinimicrobium faecis</name>
    <dbReference type="NCBI Taxonomy" id="2934158"/>
    <lineage>
        <taxon>Bacteria</taxon>
        <taxon>Bacillati</taxon>
        <taxon>Actinomycetota</taxon>
        <taxon>Actinomycetes</taxon>
        <taxon>Micrococcales</taxon>
        <taxon>Ornithinimicrobiaceae</taxon>
        <taxon>Ornithinimicrobium</taxon>
    </lineage>
</organism>
<evidence type="ECO:0000256" key="3">
    <source>
        <dbReference type="SAM" id="MobiDB-lite"/>
    </source>
</evidence>
<dbReference type="SMART" id="SM00862">
    <property type="entry name" value="Trans_reg_C"/>
    <property type="match status" value="1"/>
</dbReference>
<evidence type="ECO:0000256" key="2">
    <source>
        <dbReference type="ARBA" id="ARBA00023125"/>
    </source>
</evidence>
<keyword evidence="7" id="KW-1185">Reference proteome</keyword>
<feature type="region of interest" description="Disordered" evidence="3">
    <location>
        <begin position="944"/>
        <end position="967"/>
    </location>
</feature>
<sequence>MPDLRVGVLGALEVHVDGHRREVAPGRQRAVLACLLVHAGHPVSPEALIEAAWRDDLPQDPPKALRTVLSRLRTVVGHDAIAWAPGGYRLTTGATDAEEFAELVERARSVEPTRARDLLDRALALWRGPALGEYADASWATAFAQQLEQSRMDAVEAHASVLIQCNEPAAAVAGLRGLLAEQPFREHAVELLVTALYHAGRQAEALERLAQHRAVLGAELGLEPSPSLMALQGQILGHELAAPRRDTGLPHWLDTSTAFIGREDEMADLVSAVLANQVTVVTGPGGVGKSRLVAQGLPAVHGRLGLPTAVIELATTQPGGAVNALAAALGLRGENATGTDSLVEFLSAVPHLLVLDNCEHLHPELGRLVSTITRRCRDVQVLATSRRRLGVSTELVLPLEPLRLPDPSATIGSQGAAAAMRLFGDRVRRLRPGFALTTDNTTEVAELCRRCDGLPLALELAASRTATAGVTDVLEVLSAALTGQQPGSLGAVVAWSHRLLAPEQRELLEALSVVAGDFDAETVRGLAGHLPSWHGDVITALAELVESSLVAHHHSGGDARFRLLEMVRVFAADRLERSGGGHAAREAHAAWVLDTVTAIRADWPQVDGAATSARLSALSQEVVRALDWALGAGRLTLAGDISHAVVRCLHWTPGLQLRDLIIEVGERATAQPGPEVAGAVAAAAFSIGERGDPSRAREWGAAALAMSPDPESAATAQLSLAVAAMYAGDLTDSARWFEALAMSPDPALTGEANASLALICCYCDDLVAAQEHTEIALAASASGSDASHAFARYAAGEVEARTDPSRGAILLAEASAEADRVDAEQVARVSRVALFALLVRGSRHEEAVPLGLRVLTDLRRLGAWTQVWTMLRMLAELLTETARWSDAAFFLGAAQGAASAPPPVGQDVERYAEVQLTLSRHLGDRVLEQIQALAATTPRSQVLSRAERVLTDEMRRSARPRSSAGKD</sequence>
<protein>
    <recommendedName>
        <fullName evidence="8">ATPase</fullName>
    </recommendedName>
</protein>
<dbReference type="InterPro" id="IPR011990">
    <property type="entry name" value="TPR-like_helical_dom_sf"/>
</dbReference>
<dbReference type="Pfam" id="PF25872">
    <property type="entry name" value="HTH_77"/>
    <property type="match status" value="1"/>
</dbReference>
<dbReference type="InterPro" id="IPR001867">
    <property type="entry name" value="OmpR/PhoB-type_DNA-bd"/>
</dbReference>
<feature type="compositionally biased region" description="Basic and acidic residues" evidence="3">
    <location>
        <begin position="945"/>
        <end position="956"/>
    </location>
</feature>
<gene>
    <name evidence="6" type="ORF">NF556_07255</name>
</gene>
<dbReference type="InterPro" id="IPR005158">
    <property type="entry name" value="BTAD"/>
</dbReference>
<accession>A0ABY4YYV3</accession>
<dbReference type="InterPro" id="IPR016032">
    <property type="entry name" value="Sig_transdc_resp-reg_C-effctor"/>
</dbReference>
<dbReference type="InterPro" id="IPR027417">
    <property type="entry name" value="P-loop_NTPase"/>
</dbReference>
<feature type="domain" description="Bacterial transcriptional activator" evidence="5">
    <location>
        <begin position="95"/>
        <end position="236"/>
    </location>
</feature>
<dbReference type="Proteomes" id="UP001056455">
    <property type="component" value="Chromosome"/>
</dbReference>
<dbReference type="PANTHER" id="PTHR47691">
    <property type="entry name" value="REGULATOR-RELATED"/>
    <property type="match status" value="1"/>
</dbReference>
<comment type="similarity">
    <text evidence="1">Belongs to the AfsR/DnrI/RedD regulatory family.</text>
</comment>
<dbReference type="Pfam" id="PF03704">
    <property type="entry name" value="BTAD"/>
    <property type="match status" value="1"/>
</dbReference>
<evidence type="ECO:0000313" key="6">
    <source>
        <dbReference type="EMBL" id="USQ81440.1"/>
    </source>
</evidence>
<dbReference type="SUPFAM" id="SSF46894">
    <property type="entry name" value="C-terminal effector domain of the bipartite response regulators"/>
    <property type="match status" value="1"/>
</dbReference>
<dbReference type="InterPro" id="IPR036388">
    <property type="entry name" value="WH-like_DNA-bd_sf"/>
</dbReference>
<evidence type="ECO:0000256" key="1">
    <source>
        <dbReference type="ARBA" id="ARBA00005820"/>
    </source>
</evidence>
<dbReference type="InterPro" id="IPR049052">
    <property type="entry name" value="nSTAND1"/>
</dbReference>
<dbReference type="Pfam" id="PF20703">
    <property type="entry name" value="nSTAND1"/>
    <property type="match status" value="1"/>
</dbReference>
<reference evidence="6" key="1">
    <citation type="submission" date="2022-06" db="EMBL/GenBank/DDBJ databases">
        <title>Ornithinimicrobium HY1793.</title>
        <authorList>
            <person name="Huang Y."/>
        </authorList>
    </citation>
    <scope>NUCLEOTIDE SEQUENCE</scope>
    <source>
        <strain evidence="6">HY1793</strain>
    </source>
</reference>
<dbReference type="SUPFAM" id="SSF48452">
    <property type="entry name" value="TPR-like"/>
    <property type="match status" value="1"/>
</dbReference>
<proteinExistence type="inferred from homology"/>
<dbReference type="CDD" id="cd15831">
    <property type="entry name" value="BTAD"/>
    <property type="match status" value="1"/>
</dbReference>
<dbReference type="Gene3D" id="3.40.50.300">
    <property type="entry name" value="P-loop containing nucleotide triphosphate hydrolases"/>
    <property type="match status" value="1"/>
</dbReference>
<dbReference type="Gene3D" id="1.25.40.10">
    <property type="entry name" value="Tetratricopeptide repeat domain"/>
    <property type="match status" value="2"/>
</dbReference>
<keyword evidence="2" id="KW-0238">DNA-binding</keyword>
<dbReference type="EMBL" id="CP099489">
    <property type="protein sequence ID" value="USQ81440.1"/>
    <property type="molecule type" value="Genomic_DNA"/>
</dbReference>
<dbReference type="PANTHER" id="PTHR47691:SF3">
    <property type="entry name" value="HTH-TYPE TRANSCRIPTIONAL REGULATOR RV0890C-RELATED"/>
    <property type="match status" value="1"/>
</dbReference>
<evidence type="ECO:0000259" key="5">
    <source>
        <dbReference type="SMART" id="SM01043"/>
    </source>
</evidence>
<evidence type="ECO:0008006" key="8">
    <source>
        <dbReference type="Google" id="ProtNLM"/>
    </source>
</evidence>
<dbReference type="InterPro" id="IPR058852">
    <property type="entry name" value="HTH_77"/>
</dbReference>